<evidence type="ECO:0000256" key="5">
    <source>
        <dbReference type="ARBA" id="ARBA00022884"/>
    </source>
</evidence>
<dbReference type="GO" id="GO:0005737">
    <property type="term" value="C:cytoplasm"/>
    <property type="evidence" value="ECO:0007669"/>
    <property type="project" value="TreeGrafter"/>
</dbReference>
<dbReference type="PROSITE" id="PS50126">
    <property type="entry name" value="S1"/>
    <property type="match status" value="1"/>
</dbReference>
<feature type="domain" description="S1 motif" evidence="6">
    <location>
        <begin position="37"/>
        <end position="124"/>
    </location>
</feature>
<dbReference type="RefSeq" id="WP_163234392.1">
    <property type="nucleotide sequence ID" value="NZ_CP048617.1"/>
</dbReference>
<dbReference type="GO" id="GO:0016787">
    <property type="term" value="F:hydrolase activity"/>
    <property type="evidence" value="ECO:0007669"/>
    <property type="project" value="UniProtKB-KW"/>
</dbReference>
<evidence type="ECO:0000313" key="8">
    <source>
        <dbReference type="Proteomes" id="UP000464452"/>
    </source>
</evidence>
<evidence type="ECO:0000259" key="6">
    <source>
        <dbReference type="PROSITE" id="PS50126"/>
    </source>
</evidence>
<dbReference type="GO" id="GO:0004540">
    <property type="term" value="F:RNA nuclease activity"/>
    <property type="evidence" value="ECO:0007669"/>
    <property type="project" value="InterPro"/>
</dbReference>
<dbReference type="CDD" id="cd04453">
    <property type="entry name" value="S1_RNase_E"/>
    <property type="match status" value="1"/>
</dbReference>
<dbReference type="InterPro" id="IPR004659">
    <property type="entry name" value="RNase_E/G"/>
</dbReference>
<dbReference type="InterPro" id="IPR003029">
    <property type="entry name" value="S1_domain"/>
</dbReference>
<dbReference type="KEGG" id="cazo:G3A45_02460"/>
<evidence type="ECO:0000256" key="3">
    <source>
        <dbReference type="ARBA" id="ARBA00022801"/>
    </source>
</evidence>
<dbReference type="PANTHER" id="PTHR30001:SF0">
    <property type="entry name" value="RIBONUCLEASE G"/>
    <property type="match status" value="1"/>
</dbReference>
<dbReference type="Pfam" id="PF10150">
    <property type="entry name" value="RNase_E_G"/>
    <property type="match status" value="1"/>
</dbReference>
<dbReference type="EMBL" id="CP048617">
    <property type="protein sequence ID" value="QIB26272.1"/>
    <property type="molecule type" value="Genomic_DNA"/>
</dbReference>
<evidence type="ECO:0000256" key="1">
    <source>
        <dbReference type="ARBA" id="ARBA00001946"/>
    </source>
</evidence>
<dbReference type="PANTHER" id="PTHR30001">
    <property type="entry name" value="RIBONUCLEASE"/>
    <property type="match status" value="1"/>
</dbReference>
<reference evidence="7 8" key="1">
    <citation type="submission" date="2020-02" db="EMBL/GenBank/DDBJ databases">
        <title>Thermophilic hydrogen producing bacteria, Caloranaerobacter azorensis.</title>
        <authorList>
            <person name="Baek K."/>
        </authorList>
    </citation>
    <scope>NUCLEOTIDE SEQUENCE [LARGE SCALE GENOMIC DNA]</scope>
    <source>
        <strain evidence="7 8">T3-1</strain>
    </source>
</reference>
<evidence type="ECO:0000313" key="7">
    <source>
        <dbReference type="EMBL" id="QIB26272.1"/>
    </source>
</evidence>
<dbReference type="InterPro" id="IPR012340">
    <property type="entry name" value="NA-bd_OB-fold"/>
</dbReference>
<keyword evidence="4" id="KW-0460">Magnesium</keyword>
<protein>
    <submittedName>
        <fullName evidence="7">Rne/Rng family ribonuclease</fullName>
    </submittedName>
</protein>
<gene>
    <name evidence="7" type="ORF">G3A45_02460</name>
</gene>
<comment type="cofactor">
    <cofactor evidence="1">
        <name>Mg(2+)</name>
        <dbReference type="ChEBI" id="CHEBI:18420"/>
    </cofactor>
</comment>
<dbReference type="GO" id="GO:0046872">
    <property type="term" value="F:metal ion binding"/>
    <property type="evidence" value="ECO:0007669"/>
    <property type="project" value="UniProtKB-KW"/>
</dbReference>
<evidence type="ECO:0000256" key="4">
    <source>
        <dbReference type="ARBA" id="ARBA00022842"/>
    </source>
</evidence>
<keyword evidence="5" id="KW-0694">RNA-binding</keyword>
<proteinExistence type="predicted"/>
<dbReference type="AlphaFoldDB" id="A0A6P1YBJ7"/>
<dbReference type="SMART" id="SM00316">
    <property type="entry name" value="S1"/>
    <property type="match status" value="1"/>
</dbReference>
<keyword evidence="3" id="KW-0378">Hydrolase</keyword>
<name>A0A6P1YBJ7_9FIRM</name>
<evidence type="ECO:0000256" key="2">
    <source>
        <dbReference type="ARBA" id="ARBA00022723"/>
    </source>
</evidence>
<accession>A0A6P1YBJ7</accession>
<dbReference type="GO" id="GO:0006364">
    <property type="term" value="P:rRNA processing"/>
    <property type="evidence" value="ECO:0007669"/>
    <property type="project" value="TreeGrafter"/>
</dbReference>
<dbReference type="GO" id="GO:0003723">
    <property type="term" value="F:RNA binding"/>
    <property type="evidence" value="ECO:0007669"/>
    <property type="project" value="UniProtKB-KW"/>
</dbReference>
<dbReference type="Gene3D" id="3.40.1260.20">
    <property type="entry name" value="Ribonuclease E, catalytic domain"/>
    <property type="match status" value="1"/>
</dbReference>
<dbReference type="SUPFAM" id="SSF50249">
    <property type="entry name" value="Nucleic acid-binding proteins"/>
    <property type="match status" value="1"/>
</dbReference>
<keyword evidence="2" id="KW-0479">Metal-binding</keyword>
<organism evidence="7 8">
    <name type="scientific">Caloranaerobacter azorensis</name>
    <dbReference type="NCBI Taxonomy" id="116090"/>
    <lineage>
        <taxon>Bacteria</taxon>
        <taxon>Bacillati</taxon>
        <taxon>Bacillota</taxon>
        <taxon>Tissierellia</taxon>
        <taxon>Tissierellales</taxon>
        <taxon>Thermohalobacteraceae</taxon>
        <taxon>Caloranaerobacter</taxon>
    </lineage>
</organism>
<sequence>MAEIIIDIGLNQNRVAILENGDLVELYIEEENKRLLGNIYKGRVVNVLPGMEAAFVDIGLDKNAFLYVKDAISSNFLENEDIDFKDISIRDVVKPGQELLVQVVKEPIGTKGPRISTHITLPGKYVVLMPEIKQVGISRKIIDEEERDRLKKIVEENKPENMGIILRTASAGVEEDLIIKDIEFLVNLYQRIKRESKVVYAPKLIYRELDLVDRIVRDFFGDDTQRLVINDREKYKNILELINETMPHLKSKIYYFDECYDIFKYFGIETMIKSALKRKVWLKSGGYIVIDETEALTSIDVNTGKFVGSVNLEDTVLKTNIEAAKEIAKQLRLRNIGGIIIIDFIDMKDSEDIKYVINCLENELKKDKVKTTILGMTRLGLLEMTRKKDRKKLSSKLYKNCPYCEGKGKIISDGSILNLIEKEIKRIKIHTNSNAVIFDLNISYREMIDSKFENNIKLIENKFGIRIFINYIDSINLKEIKIRSMGKLENIKLLFENLKNK</sequence>
<dbReference type="NCBIfam" id="TIGR00757">
    <property type="entry name" value="RNaseEG"/>
    <property type="match status" value="1"/>
</dbReference>
<dbReference type="InterPro" id="IPR019307">
    <property type="entry name" value="RNA-bd_AU-1/RNase_E/G"/>
</dbReference>
<dbReference type="Gene3D" id="2.40.50.140">
    <property type="entry name" value="Nucleic acid-binding proteins"/>
    <property type="match status" value="1"/>
</dbReference>
<dbReference type="Proteomes" id="UP000464452">
    <property type="component" value="Chromosome"/>
</dbReference>